<gene>
    <name evidence="2" type="ORF">MCHLO_00558</name>
</gene>
<feature type="region of interest" description="Disordered" evidence="1">
    <location>
        <begin position="1"/>
        <end position="41"/>
    </location>
</feature>
<evidence type="ECO:0000256" key="1">
    <source>
        <dbReference type="SAM" id="MobiDB-lite"/>
    </source>
</evidence>
<accession>A0ABQ0KV91</accession>
<protein>
    <submittedName>
        <fullName evidence="2">Uncharacterized protein</fullName>
    </submittedName>
</protein>
<proteinExistence type="predicted"/>
<sequence length="103" mass="10804">MSPSGSAARPSLSSETTAAAPPSCATRQRPNGMTSLPLTASPSRFDGMGDQAFLKPTMAFGAHRHRHGLVLLNSCICTVRFAPPLAPSIALVSFGRIDAILFH</sequence>
<name>A0ABQ0KV91_MYCCL</name>
<feature type="compositionally biased region" description="Polar residues" evidence="1">
    <location>
        <begin position="1"/>
        <end position="17"/>
    </location>
</feature>
<evidence type="ECO:0000313" key="2">
    <source>
        <dbReference type="EMBL" id="GAT42861.1"/>
    </source>
</evidence>
<organism evidence="2 3">
    <name type="scientific">Mycena chlorophos</name>
    <name type="common">Agaric fungus</name>
    <name type="synonym">Agaricus chlorophos</name>
    <dbReference type="NCBI Taxonomy" id="658473"/>
    <lineage>
        <taxon>Eukaryota</taxon>
        <taxon>Fungi</taxon>
        <taxon>Dikarya</taxon>
        <taxon>Basidiomycota</taxon>
        <taxon>Agaricomycotina</taxon>
        <taxon>Agaricomycetes</taxon>
        <taxon>Agaricomycetidae</taxon>
        <taxon>Agaricales</taxon>
        <taxon>Marasmiineae</taxon>
        <taxon>Mycenaceae</taxon>
        <taxon>Mycena</taxon>
    </lineage>
</organism>
<feature type="compositionally biased region" description="Polar residues" evidence="1">
    <location>
        <begin position="25"/>
        <end position="41"/>
    </location>
</feature>
<reference evidence="2" key="1">
    <citation type="submission" date="2014-09" db="EMBL/GenBank/DDBJ databases">
        <title>Genome sequence of the luminous mushroom Mycena chlorophos for searching fungal bioluminescence genes.</title>
        <authorList>
            <person name="Tanaka Y."/>
            <person name="Kasuga D."/>
            <person name="Oba Y."/>
            <person name="Hase S."/>
            <person name="Sato K."/>
            <person name="Oba Y."/>
            <person name="Sakakibara Y."/>
        </authorList>
    </citation>
    <scope>NUCLEOTIDE SEQUENCE</scope>
</reference>
<dbReference type="EMBL" id="DF838346">
    <property type="protein sequence ID" value="GAT42861.1"/>
    <property type="molecule type" value="Genomic_DNA"/>
</dbReference>
<keyword evidence="3" id="KW-1185">Reference proteome</keyword>
<dbReference type="Proteomes" id="UP000815677">
    <property type="component" value="Unassembled WGS sequence"/>
</dbReference>
<evidence type="ECO:0000313" key="3">
    <source>
        <dbReference type="Proteomes" id="UP000815677"/>
    </source>
</evidence>